<evidence type="ECO:0000256" key="1">
    <source>
        <dbReference type="SAM" id="MobiDB-lite"/>
    </source>
</evidence>
<feature type="region of interest" description="Disordered" evidence="1">
    <location>
        <begin position="184"/>
        <end position="241"/>
    </location>
</feature>
<sequence>MPPKSFLRLELVDGSLSVAAIQAEVAKRSQRSGWSAFAPKYSSFALRSFSDAMAAEEVDGFEAISHASSQVCVRTSLVQAMTSEVRREVEAALHEARAAPSRPAVAAGRSADPPEGGADQAAAAAVRQAWEPALARCERLVEGAADGRIDLQLHRFAAWPKHASRRGKTNPALRTLCLAPLLPGKGGKSQQAPSPVSEDMTVPHATRGRGARRAVVLDSDEDDAREGEAQEACEAEGGEAAAGYSQGPAVGCVEMAPPPSFDDDCLPDEVLASAMLPETIDLEEVDLASPLHGQSLEELAEGQALLVPLDATRLRYHAPPPRKRFKLCTDPEATLLPLPHLAPSPLPSHGLVDRGGKLEFLLPKRCTDLRLGAKMFENLLSVDASADEWRARGAEKRWAPQSPAANGMEQRADAPLDEPQEGGEEMMVDPPLDEMHERGEGGGGAQSHGAEAVGSGTPRGGEAAPLPSAARAAALPPPGRRATLRQLGEWVARRAAGGARLSAVVRDAQSHDEPPTHSKQRLAERPAFLSAWDEGCGFCRWMEATH</sequence>
<protein>
    <submittedName>
        <fullName evidence="2">Uncharacterized protein</fullName>
    </submittedName>
</protein>
<feature type="compositionally biased region" description="Acidic residues" evidence="1">
    <location>
        <begin position="218"/>
        <end position="237"/>
    </location>
</feature>
<dbReference type="EMBL" id="JBGBPQ010000022">
    <property type="protein sequence ID" value="KAL1503296.1"/>
    <property type="molecule type" value="Genomic_DNA"/>
</dbReference>
<name>A0AB34ILK9_PRYPA</name>
<keyword evidence="3" id="KW-1185">Reference proteome</keyword>
<gene>
    <name evidence="2" type="ORF">AB1Y20_011348</name>
</gene>
<evidence type="ECO:0000313" key="3">
    <source>
        <dbReference type="Proteomes" id="UP001515480"/>
    </source>
</evidence>
<feature type="region of interest" description="Disordered" evidence="1">
    <location>
        <begin position="96"/>
        <end position="119"/>
    </location>
</feature>
<dbReference type="AlphaFoldDB" id="A0AB34ILK9"/>
<evidence type="ECO:0000313" key="2">
    <source>
        <dbReference type="EMBL" id="KAL1503296.1"/>
    </source>
</evidence>
<organism evidence="2 3">
    <name type="scientific">Prymnesium parvum</name>
    <name type="common">Toxic golden alga</name>
    <dbReference type="NCBI Taxonomy" id="97485"/>
    <lineage>
        <taxon>Eukaryota</taxon>
        <taxon>Haptista</taxon>
        <taxon>Haptophyta</taxon>
        <taxon>Prymnesiophyceae</taxon>
        <taxon>Prymnesiales</taxon>
        <taxon>Prymnesiaceae</taxon>
        <taxon>Prymnesium</taxon>
    </lineage>
</organism>
<feature type="compositionally biased region" description="Low complexity" evidence="1">
    <location>
        <begin position="98"/>
        <end position="119"/>
    </location>
</feature>
<proteinExistence type="predicted"/>
<feature type="region of interest" description="Disordered" evidence="1">
    <location>
        <begin position="393"/>
        <end position="466"/>
    </location>
</feature>
<reference evidence="2 3" key="1">
    <citation type="journal article" date="2024" name="Science">
        <title>Giant polyketide synthase enzymes in the biosynthesis of giant marine polyether toxins.</title>
        <authorList>
            <person name="Fallon T.R."/>
            <person name="Shende V.V."/>
            <person name="Wierzbicki I.H."/>
            <person name="Pendleton A.L."/>
            <person name="Watervoot N.F."/>
            <person name="Auber R.P."/>
            <person name="Gonzalez D.J."/>
            <person name="Wisecaver J.H."/>
            <person name="Moore B.S."/>
        </authorList>
    </citation>
    <scope>NUCLEOTIDE SEQUENCE [LARGE SCALE GENOMIC DNA]</scope>
    <source>
        <strain evidence="2 3">12B1</strain>
    </source>
</reference>
<comment type="caution">
    <text evidence="2">The sequence shown here is derived from an EMBL/GenBank/DDBJ whole genome shotgun (WGS) entry which is preliminary data.</text>
</comment>
<accession>A0AB34ILK9</accession>
<feature type="compositionally biased region" description="Acidic residues" evidence="1">
    <location>
        <begin position="415"/>
        <end position="427"/>
    </location>
</feature>
<dbReference type="Proteomes" id="UP001515480">
    <property type="component" value="Unassembled WGS sequence"/>
</dbReference>